<evidence type="ECO:0000256" key="1">
    <source>
        <dbReference type="SAM" id="MobiDB-lite"/>
    </source>
</evidence>
<feature type="compositionally biased region" description="Basic and acidic residues" evidence="1">
    <location>
        <begin position="105"/>
        <end position="114"/>
    </location>
</feature>
<feature type="signal peptide" evidence="2">
    <location>
        <begin position="1"/>
        <end position="24"/>
    </location>
</feature>
<organism evidence="3 4">
    <name type="scientific">Nannocystis pusilla</name>
    <dbReference type="NCBI Taxonomy" id="889268"/>
    <lineage>
        <taxon>Bacteria</taxon>
        <taxon>Pseudomonadati</taxon>
        <taxon>Myxococcota</taxon>
        <taxon>Polyangia</taxon>
        <taxon>Nannocystales</taxon>
        <taxon>Nannocystaceae</taxon>
        <taxon>Nannocystis</taxon>
    </lineage>
</organism>
<dbReference type="RefSeq" id="WP_224193384.1">
    <property type="nucleotide sequence ID" value="NZ_JAIRAU010000027.1"/>
</dbReference>
<reference evidence="3" key="1">
    <citation type="submission" date="2021-08" db="EMBL/GenBank/DDBJ databases">
        <authorList>
            <person name="Stevens D.C."/>
        </authorList>
    </citation>
    <scope>NUCLEOTIDE SEQUENCE</scope>
    <source>
        <strain evidence="3">DSM 53165</strain>
    </source>
</reference>
<evidence type="ECO:0000313" key="3">
    <source>
        <dbReference type="EMBL" id="MBZ5711623.1"/>
    </source>
</evidence>
<name>A0ABS7TTQ3_9BACT</name>
<feature type="chain" id="PRO_5046977559" evidence="2">
    <location>
        <begin position="25"/>
        <end position="152"/>
    </location>
</feature>
<feature type="compositionally biased region" description="Basic residues" evidence="1">
    <location>
        <begin position="85"/>
        <end position="94"/>
    </location>
</feature>
<dbReference type="EMBL" id="JAIRAU010000027">
    <property type="protein sequence ID" value="MBZ5711623.1"/>
    <property type="molecule type" value="Genomic_DNA"/>
</dbReference>
<protein>
    <submittedName>
        <fullName evidence="3">Uncharacterized protein</fullName>
    </submittedName>
</protein>
<accession>A0ABS7TTQ3</accession>
<feature type="region of interest" description="Disordered" evidence="1">
    <location>
        <begin position="17"/>
        <end position="152"/>
    </location>
</feature>
<gene>
    <name evidence="3" type="ORF">K7C98_20475</name>
</gene>
<comment type="caution">
    <text evidence="3">The sequence shown here is derived from an EMBL/GenBank/DDBJ whole genome shotgun (WGS) entry which is preliminary data.</text>
</comment>
<dbReference type="Proteomes" id="UP001139031">
    <property type="component" value="Unassembled WGS sequence"/>
</dbReference>
<sequence length="152" mass="15673">MRRPLIAALLFAACGPTAPAPVQAGKSAPAEAAKAPPPSPAPAPAAAPAAAPEKLEIPKEPPLTAEEIALIESDPNTLTPDQRRARAHALRRKILQNPDSPQAQELERLRRDVEAGLVRPELPSSSGGKDLVLSAPEGKGKVKSAPVPAPAP</sequence>
<keyword evidence="4" id="KW-1185">Reference proteome</keyword>
<keyword evidence="2" id="KW-0732">Signal</keyword>
<evidence type="ECO:0000313" key="4">
    <source>
        <dbReference type="Proteomes" id="UP001139031"/>
    </source>
</evidence>
<proteinExistence type="predicted"/>
<feature type="compositionally biased region" description="Pro residues" evidence="1">
    <location>
        <begin position="35"/>
        <end position="45"/>
    </location>
</feature>
<evidence type="ECO:0000256" key="2">
    <source>
        <dbReference type="SAM" id="SignalP"/>
    </source>
</evidence>